<protein>
    <recommendedName>
        <fullName evidence="4">Centriole, cilia and spindle-associated protein</fullName>
    </recommendedName>
</protein>
<feature type="region of interest" description="Disordered" evidence="1">
    <location>
        <begin position="47"/>
        <end position="195"/>
    </location>
</feature>
<dbReference type="Proteomes" id="UP000579812">
    <property type="component" value="Unassembled WGS sequence"/>
</dbReference>
<proteinExistence type="predicted"/>
<dbReference type="GO" id="GO:0005814">
    <property type="term" value="C:centriole"/>
    <property type="evidence" value="ECO:0007669"/>
    <property type="project" value="TreeGrafter"/>
</dbReference>
<feature type="compositionally biased region" description="Basic and acidic residues" evidence="1">
    <location>
        <begin position="232"/>
        <end position="258"/>
    </location>
</feature>
<evidence type="ECO:0000256" key="1">
    <source>
        <dbReference type="SAM" id="MobiDB-lite"/>
    </source>
</evidence>
<dbReference type="EMBL" id="JAAMOB010000001">
    <property type="protein sequence ID" value="KAF4118291.1"/>
    <property type="molecule type" value="Genomic_DNA"/>
</dbReference>
<evidence type="ECO:0000313" key="3">
    <source>
        <dbReference type="Proteomes" id="UP000579812"/>
    </source>
</evidence>
<dbReference type="AlphaFoldDB" id="A0A7J6DGT7"/>
<organism evidence="2 3">
    <name type="scientific">Onychostoma macrolepis</name>
    <dbReference type="NCBI Taxonomy" id="369639"/>
    <lineage>
        <taxon>Eukaryota</taxon>
        <taxon>Metazoa</taxon>
        <taxon>Chordata</taxon>
        <taxon>Craniata</taxon>
        <taxon>Vertebrata</taxon>
        <taxon>Euteleostomi</taxon>
        <taxon>Actinopterygii</taxon>
        <taxon>Neopterygii</taxon>
        <taxon>Teleostei</taxon>
        <taxon>Ostariophysi</taxon>
        <taxon>Cypriniformes</taxon>
        <taxon>Cyprinidae</taxon>
        <taxon>Acrossocheilinae</taxon>
        <taxon>Onychostoma</taxon>
    </lineage>
</organism>
<dbReference type="GO" id="GO:1901673">
    <property type="term" value="P:regulation of mitotic spindle assembly"/>
    <property type="evidence" value="ECO:0007669"/>
    <property type="project" value="TreeGrafter"/>
</dbReference>
<feature type="region of interest" description="Disordered" evidence="1">
    <location>
        <begin position="232"/>
        <end position="263"/>
    </location>
</feature>
<reference evidence="2 3" key="1">
    <citation type="submission" date="2020-04" db="EMBL/GenBank/DDBJ databases">
        <title>Chromosome-level genome assembly of a cyprinid fish Onychostoma macrolepis by integration of Nanopore Sequencing, Bionano and Hi-C technology.</title>
        <authorList>
            <person name="Wang D."/>
        </authorList>
    </citation>
    <scope>NUCLEOTIDE SEQUENCE [LARGE SCALE GENOMIC DNA]</scope>
    <source>
        <strain evidence="2">SWU-2019</strain>
        <tissue evidence="2">Muscle</tissue>
    </source>
</reference>
<dbReference type="GO" id="GO:0035869">
    <property type="term" value="C:ciliary transition zone"/>
    <property type="evidence" value="ECO:0007669"/>
    <property type="project" value="TreeGrafter"/>
</dbReference>
<sequence length="282" mass="32480">MSSNNNMMSKKIRTEYMKKFRDPKWETFSKSYEDSVKYRLTRRLMEQTHRPLFADGWDSGSDSSGRSSPKQQEGNVSNAKHYISSSESKNENAEVLNSSKPQVNGEVHTDTSATEESSLPLENGYKDVTPNGPSESNPKRRQRRRAPRSEPCYPNKELDSDKSQLSVSRKPSRAKSQPPGNTKEQTSNRENRRSFIRCDWAERHIETRDRRTPNMRASMSAGEIHRADVGVQTRREAKKGGRSSDHRRARSADPEKSRRSALSVADERWMTEYMRCFSARLR</sequence>
<evidence type="ECO:0008006" key="4">
    <source>
        <dbReference type="Google" id="ProtNLM"/>
    </source>
</evidence>
<dbReference type="PANTHER" id="PTHR31022">
    <property type="entry name" value="CENTRIOLE, CILIA AND SPINDLE-ASSOCIATED PROTEIN"/>
    <property type="match status" value="1"/>
</dbReference>
<dbReference type="InterPro" id="IPR029774">
    <property type="entry name" value="CSAP"/>
</dbReference>
<feature type="compositionally biased region" description="Polar residues" evidence="1">
    <location>
        <begin position="163"/>
        <end position="185"/>
    </location>
</feature>
<dbReference type="GO" id="GO:0008017">
    <property type="term" value="F:microtubule binding"/>
    <property type="evidence" value="ECO:0007669"/>
    <property type="project" value="TreeGrafter"/>
</dbReference>
<dbReference type="Pfam" id="PF15748">
    <property type="entry name" value="CCSAP"/>
    <property type="match status" value="1"/>
</dbReference>
<feature type="compositionally biased region" description="Low complexity" evidence="1">
    <location>
        <begin position="55"/>
        <end position="68"/>
    </location>
</feature>
<keyword evidence="3" id="KW-1185">Reference proteome</keyword>
<dbReference type="PANTHER" id="PTHR31022:SF6">
    <property type="entry name" value="CENTRIOLE, CILIA AND SPINDLE-ASSOCIATED PROTEIN"/>
    <property type="match status" value="1"/>
</dbReference>
<gene>
    <name evidence="2" type="ORF">G5714_000342</name>
</gene>
<feature type="compositionally biased region" description="Polar residues" evidence="1">
    <location>
        <begin position="69"/>
        <end position="87"/>
    </location>
</feature>
<name>A0A7J6DGT7_9TELE</name>
<accession>A0A7J6DGT7</accession>
<dbReference type="OrthoDB" id="6616361at2759"/>
<dbReference type="GO" id="GO:0005819">
    <property type="term" value="C:spindle"/>
    <property type="evidence" value="ECO:0007669"/>
    <property type="project" value="TreeGrafter"/>
</dbReference>
<evidence type="ECO:0000313" key="2">
    <source>
        <dbReference type="EMBL" id="KAF4118291.1"/>
    </source>
</evidence>
<comment type="caution">
    <text evidence="2">The sequence shown here is derived from an EMBL/GenBank/DDBJ whole genome shotgun (WGS) entry which is preliminary data.</text>
</comment>
<dbReference type="GO" id="GO:0036064">
    <property type="term" value="C:ciliary basal body"/>
    <property type="evidence" value="ECO:0007669"/>
    <property type="project" value="TreeGrafter"/>
</dbReference>